<dbReference type="PANTHER" id="PTHR12558:SF13">
    <property type="entry name" value="CELL DIVISION CYCLE PROTEIN 27 HOMOLOG"/>
    <property type="match status" value="1"/>
</dbReference>
<accession>A0A4R7RMD9</accession>
<comment type="caution">
    <text evidence="2">The sequence shown here is derived from an EMBL/GenBank/DDBJ whole genome shotgun (WGS) entry which is preliminary data.</text>
</comment>
<dbReference type="InterPro" id="IPR011990">
    <property type="entry name" value="TPR-like_helical_dom_sf"/>
</dbReference>
<proteinExistence type="predicted"/>
<dbReference type="Gene3D" id="1.25.40.10">
    <property type="entry name" value="Tetratricopeptide repeat domain"/>
    <property type="match status" value="5"/>
</dbReference>
<dbReference type="SUPFAM" id="SSF46785">
    <property type="entry name" value="Winged helix' DNA-binding domain"/>
    <property type="match status" value="1"/>
</dbReference>
<dbReference type="PANTHER" id="PTHR12558">
    <property type="entry name" value="CELL DIVISION CYCLE 16,23,27"/>
    <property type="match status" value="1"/>
</dbReference>
<dbReference type="InterPro" id="IPR041664">
    <property type="entry name" value="AAA_16"/>
</dbReference>
<dbReference type="SUPFAM" id="SSF52540">
    <property type="entry name" value="P-loop containing nucleoside triphosphate hydrolases"/>
    <property type="match status" value="1"/>
</dbReference>
<dbReference type="OrthoDB" id="594504at2"/>
<dbReference type="Gene3D" id="3.40.50.300">
    <property type="entry name" value="P-loop containing nucleotide triphosphate hydrolases"/>
    <property type="match status" value="1"/>
</dbReference>
<dbReference type="RefSeq" id="WP_133797288.1">
    <property type="nucleotide sequence ID" value="NZ_SOCA01000012.1"/>
</dbReference>
<dbReference type="SUPFAM" id="SSF48452">
    <property type="entry name" value="TPR-like"/>
    <property type="match status" value="2"/>
</dbReference>
<reference evidence="2 3" key="1">
    <citation type="submission" date="2019-03" db="EMBL/GenBank/DDBJ databases">
        <title>Genomic Encyclopedia of Archaeal and Bacterial Type Strains, Phase II (KMG-II): from individual species to whole genera.</title>
        <authorList>
            <person name="Goeker M."/>
        </authorList>
    </citation>
    <scope>NUCLEOTIDE SEQUENCE [LARGE SCALE GENOMIC DNA]</scope>
    <source>
        <strain evidence="2 3">ATCC 25309</strain>
    </source>
</reference>
<dbReference type="SMART" id="SM00028">
    <property type="entry name" value="TPR"/>
    <property type="match status" value="12"/>
</dbReference>
<dbReference type="InterPro" id="IPR036390">
    <property type="entry name" value="WH_DNA-bd_sf"/>
</dbReference>
<name>A0A4R7RMD9_9BACT</name>
<dbReference type="AlphaFoldDB" id="A0A4R7RMD9"/>
<keyword evidence="3" id="KW-1185">Reference proteome</keyword>
<evidence type="ECO:0000259" key="1">
    <source>
        <dbReference type="Pfam" id="PF13191"/>
    </source>
</evidence>
<gene>
    <name evidence="2" type="ORF">EI77_04308</name>
</gene>
<dbReference type="InterPro" id="IPR027417">
    <property type="entry name" value="P-loop_NTPase"/>
</dbReference>
<dbReference type="EMBL" id="SOCA01000012">
    <property type="protein sequence ID" value="TDU64124.1"/>
    <property type="molecule type" value="Genomic_DNA"/>
</dbReference>
<evidence type="ECO:0000313" key="3">
    <source>
        <dbReference type="Proteomes" id="UP000295662"/>
    </source>
</evidence>
<feature type="domain" description="Orc1-like AAA ATPase" evidence="1">
    <location>
        <begin position="23"/>
        <end position="181"/>
    </location>
</feature>
<protein>
    <submittedName>
        <fullName evidence="2">Tetratricopeptide (TPR) repeat protein</fullName>
    </submittedName>
</protein>
<dbReference type="Pfam" id="PF13191">
    <property type="entry name" value="AAA_16"/>
    <property type="match status" value="1"/>
</dbReference>
<dbReference type="InterPro" id="IPR019734">
    <property type="entry name" value="TPR_rpt"/>
</dbReference>
<sequence>MDTSPPFALYNPALLPPEVLLSEFTARRPLLARLLDIIRANDAGEPPQHVLCVGPRGMGKSTLLCAIAATIKLREPELAKQWQPVIFDEESRRIGDLADFWLECIRQWESETEPHLTRSHRIDALLVKPGPDIEDEAREVFLALVDAAGKRALLLIDNLNDIFIAVNDAESLMRLRSFLMSDPRVMIIGAATRWFSDVTGLDKPFFEFFRPFELQALSLVEMRECLAGVATSRGDQRVLDTLHDRPGSIEVLHILTGGNPRLIRTFYRLLNEGMNGELRLQLERLIDDYTPYHKAIIDALPGQQQRVLDAIALEWNPCDVATVARVTRLPSNQVSAQIKALIKAGLISEAANMGHSKKKAYLLTDRFSNIHYLMRHGRTGKLKMHWFVMMLRALFGDKEFAEAAAKSVRLTASCGTSFERDCLLLAQNVIEHAGSETARREFMDRMVGSPEFDREIDVVLAEKVCLQAIASNPGDAYSQFKWGRLLHVHLKRYPEAEIAYRKAIELDTKSALPWHNLGNLLTVEFGRHPEAETAFRKAIELDAKDASPWNSLGILLTGKLGRPAEAETTFRKAIELDPRNARSWYGLGILLTGKLGRHTEAETAFRKAIELDSEDAWPWICLGKVLTDELGRYHEAETAYRKAIELDPENAWSWNELGILLAEKLGRHTEAETAYRKAIELNPTYDWSWISLGNLLSDKLGRHTEAETAYRKAIELNPKYDWPWICLANLLTDKLGRHAEAEAAYRKAIQLDPKLASPWNSLGNLLTDKLDCHIEAETSYRKAIELNAQFASPWNGLGNLLTNKLGRHAEAEAAYRKAIELDPELSAPWNGLGILLSEKLGYHTEAEAAYRKAIQLDEEFAWPWNNLGALLTYGLDRHEEAEAAFLKAIELDPANPKARSSLASVLLKLGRSTEEAFASAVEGFKVAPSDSWARSTFHDLCFSHPGSLRSVLPELSHWCTQHPDDQDVLSFMVDAWMAYAKVTSASEARELLDAQPDEVKLAFETVRDAFLAHDDKDHLHRLAPERLAPVLRLLERL</sequence>
<evidence type="ECO:0000313" key="2">
    <source>
        <dbReference type="EMBL" id="TDU64124.1"/>
    </source>
</evidence>
<dbReference type="Pfam" id="PF13431">
    <property type="entry name" value="TPR_17"/>
    <property type="match status" value="1"/>
</dbReference>
<dbReference type="Proteomes" id="UP000295662">
    <property type="component" value="Unassembled WGS sequence"/>
</dbReference>
<dbReference type="Pfam" id="PF13432">
    <property type="entry name" value="TPR_16"/>
    <property type="match status" value="2"/>
</dbReference>
<dbReference type="Pfam" id="PF13181">
    <property type="entry name" value="TPR_8"/>
    <property type="match status" value="5"/>
</dbReference>
<dbReference type="Gene3D" id="1.10.10.10">
    <property type="entry name" value="Winged helix-like DNA-binding domain superfamily/Winged helix DNA-binding domain"/>
    <property type="match status" value="1"/>
</dbReference>
<dbReference type="InterPro" id="IPR036388">
    <property type="entry name" value="WH-like_DNA-bd_sf"/>
</dbReference>
<organism evidence="2 3">
    <name type="scientific">Prosthecobacter fusiformis</name>
    <dbReference type="NCBI Taxonomy" id="48464"/>
    <lineage>
        <taxon>Bacteria</taxon>
        <taxon>Pseudomonadati</taxon>
        <taxon>Verrucomicrobiota</taxon>
        <taxon>Verrucomicrobiia</taxon>
        <taxon>Verrucomicrobiales</taxon>
        <taxon>Verrucomicrobiaceae</taxon>
        <taxon>Prosthecobacter</taxon>
    </lineage>
</organism>